<protein>
    <submittedName>
        <fullName evidence="3">Uncharacterized protein</fullName>
    </submittedName>
</protein>
<dbReference type="AlphaFoldDB" id="A0A365H892"/>
<evidence type="ECO:0000313" key="4">
    <source>
        <dbReference type="Proteomes" id="UP000251891"/>
    </source>
</evidence>
<proteinExistence type="predicted"/>
<evidence type="ECO:0000313" key="3">
    <source>
        <dbReference type="EMBL" id="RAY15232.1"/>
    </source>
</evidence>
<feature type="transmembrane region" description="Helical" evidence="2">
    <location>
        <begin position="63"/>
        <end position="85"/>
    </location>
</feature>
<keyword evidence="2" id="KW-1133">Transmembrane helix</keyword>
<feature type="region of interest" description="Disordered" evidence="1">
    <location>
        <begin position="87"/>
        <end position="113"/>
    </location>
</feature>
<keyword evidence="2" id="KW-0812">Transmembrane</keyword>
<evidence type="ECO:0000256" key="2">
    <source>
        <dbReference type="SAM" id="Phobius"/>
    </source>
</evidence>
<evidence type="ECO:0000256" key="1">
    <source>
        <dbReference type="SAM" id="MobiDB-lite"/>
    </source>
</evidence>
<dbReference type="EMBL" id="QLYX01000004">
    <property type="protein sequence ID" value="RAY15232.1"/>
    <property type="molecule type" value="Genomic_DNA"/>
</dbReference>
<keyword evidence="4" id="KW-1185">Reference proteome</keyword>
<dbReference type="Proteomes" id="UP000251891">
    <property type="component" value="Unassembled WGS sequence"/>
</dbReference>
<gene>
    <name evidence="3" type="ORF">DPM19_10995</name>
</gene>
<organism evidence="3 4">
    <name type="scientific">Actinomadura craniellae</name>
    <dbReference type="NCBI Taxonomy" id="2231787"/>
    <lineage>
        <taxon>Bacteria</taxon>
        <taxon>Bacillati</taxon>
        <taxon>Actinomycetota</taxon>
        <taxon>Actinomycetes</taxon>
        <taxon>Streptosporangiales</taxon>
        <taxon>Thermomonosporaceae</taxon>
        <taxon>Actinomadura</taxon>
    </lineage>
</organism>
<feature type="region of interest" description="Disordered" evidence="1">
    <location>
        <begin position="1"/>
        <end position="56"/>
    </location>
</feature>
<name>A0A365H892_9ACTN</name>
<keyword evidence="2" id="KW-0472">Membrane</keyword>
<accession>A0A365H892</accession>
<comment type="caution">
    <text evidence="3">The sequence shown here is derived from an EMBL/GenBank/DDBJ whole genome shotgun (WGS) entry which is preliminary data.</text>
</comment>
<feature type="compositionally biased region" description="Gly residues" evidence="1">
    <location>
        <begin position="1"/>
        <end position="10"/>
    </location>
</feature>
<reference evidence="3 4" key="1">
    <citation type="submission" date="2018-06" db="EMBL/GenBank/DDBJ databases">
        <title>Actinomadura craniellae sp. nov. isolated from marine sponge Craniella sp.</title>
        <authorList>
            <person name="Li L."/>
            <person name="Xu Q.H."/>
            <person name="Lin H.W."/>
            <person name="Lu Y.H."/>
        </authorList>
    </citation>
    <scope>NUCLEOTIDE SEQUENCE [LARGE SCALE GENOMIC DNA]</scope>
    <source>
        <strain evidence="3 4">LHW63021</strain>
    </source>
</reference>
<sequence>MPGRAAGGGYGPPPGAAREHPAGNGYQAVAAPGRSRQGPPPGFGAPRGGPEGPRRRRERNVPLLVGAIGGGILLLVATTVLVISLRADDDGDPGGANRNGTGPAAGSGGDRRVSRAVRTLNATPGMNYTGTLSSAGDDMQVRLSMTKGGSGTGTLTASGRRIDVLVADGATYLRADSAFWRARPGTAATPGDFAGRWTKAPASALGFDLEDALAPAEIGRRLRPARPAARTENINGVPAFRVPTARGDHYFAAAAPHRLLRIRSGTLRVDADPATDMSAVFPELRDRIRRLSGARDPAVRFQAQGKLQFSNCNNNVSGCTLKMTAASLSPGAEGRVRAVMIGTITVGRRALGTCTAGKPLTSTTVDLSCTVRSQGWQTWMQRARTTPGTHRYAAQARVVAEAVSAADVAALLARIDREERGG</sequence>